<name>A0A835Z659_9STRA</name>
<feature type="domain" description="C2H2-type" evidence="1">
    <location>
        <begin position="61"/>
        <end position="83"/>
    </location>
</feature>
<dbReference type="InterPro" id="IPR036236">
    <property type="entry name" value="Znf_C2H2_sf"/>
</dbReference>
<protein>
    <recommendedName>
        <fullName evidence="1">C2H2-type domain-containing protein</fullName>
    </recommendedName>
</protein>
<dbReference type="AlphaFoldDB" id="A0A835Z659"/>
<dbReference type="SUPFAM" id="SSF57667">
    <property type="entry name" value="beta-beta-alpha zinc fingers"/>
    <property type="match status" value="1"/>
</dbReference>
<dbReference type="Gene3D" id="3.30.160.60">
    <property type="entry name" value="Classic Zinc Finger"/>
    <property type="match status" value="1"/>
</dbReference>
<reference evidence="2" key="1">
    <citation type="submission" date="2021-02" db="EMBL/GenBank/DDBJ databases">
        <title>First Annotated Genome of the Yellow-green Alga Tribonema minus.</title>
        <authorList>
            <person name="Mahan K.M."/>
        </authorList>
    </citation>
    <scope>NUCLEOTIDE SEQUENCE</scope>
    <source>
        <strain evidence="2">UTEX B ZZ1240</strain>
    </source>
</reference>
<gene>
    <name evidence="2" type="ORF">JKP88DRAFT_136613</name>
</gene>
<dbReference type="SMART" id="SM00355">
    <property type="entry name" value="ZnF_C2H2"/>
    <property type="match status" value="2"/>
</dbReference>
<dbReference type="EMBL" id="JAFCMP010000070">
    <property type="protein sequence ID" value="KAG5188387.1"/>
    <property type="molecule type" value="Genomic_DNA"/>
</dbReference>
<dbReference type="PROSITE" id="PS00028">
    <property type="entry name" value="ZINC_FINGER_C2H2_1"/>
    <property type="match status" value="1"/>
</dbReference>
<proteinExistence type="predicted"/>
<accession>A0A835Z659</accession>
<evidence type="ECO:0000313" key="2">
    <source>
        <dbReference type="EMBL" id="KAG5188387.1"/>
    </source>
</evidence>
<dbReference type="InterPro" id="IPR013087">
    <property type="entry name" value="Znf_C2H2_type"/>
</dbReference>
<feature type="non-terminal residue" evidence="2">
    <location>
        <position position="1"/>
    </location>
</feature>
<dbReference type="GO" id="GO:0003676">
    <property type="term" value="F:nucleic acid binding"/>
    <property type="evidence" value="ECO:0007669"/>
    <property type="project" value="InterPro"/>
</dbReference>
<dbReference type="Pfam" id="PF12874">
    <property type="entry name" value="zf-met"/>
    <property type="match status" value="1"/>
</dbReference>
<dbReference type="SMART" id="SM00451">
    <property type="entry name" value="ZnF_U1"/>
    <property type="match status" value="1"/>
</dbReference>
<dbReference type="GO" id="GO:0008270">
    <property type="term" value="F:zinc ion binding"/>
    <property type="evidence" value="ECO:0007669"/>
    <property type="project" value="InterPro"/>
</dbReference>
<keyword evidence="3" id="KW-1185">Reference proteome</keyword>
<evidence type="ECO:0000313" key="3">
    <source>
        <dbReference type="Proteomes" id="UP000664859"/>
    </source>
</evidence>
<comment type="caution">
    <text evidence="2">The sequence shown here is derived from an EMBL/GenBank/DDBJ whole genome shotgun (WGS) entry which is preliminary data.</text>
</comment>
<dbReference type="InterPro" id="IPR003604">
    <property type="entry name" value="Matrin/U1-like-C_Znf_C2H2"/>
</dbReference>
<feature type="non-terminal residue" evidence="2">
    <location>
        <position position="93"/>
    </location>
</feature>
<dbReference type="OrthoDB" id="434647at2759"/>
<sequence length="93" mass="10744">SGLEGAVNELLANYEAKSAERIPYYCRVCKFQGASVEDLAAHRQTQLHTEASTRERRVSFCKLCRKQFTSPPQLREHVQGRAHKERLELVMRK</sequence>
<organism evidence="2 3">
    <name type="scientific">Tribonema minus</name>
    <dbReference type="NCBI Taxonomy" id="303371"/>
    <lineage>
        <taxon>Eukaryota</taxon>
        <taxon>Sar</taxon>
        <taxon>Stramenopiles</taxon>
        <taxon>Ochrophyta</taxon>
        <taxon>PX clade</taxon>
        <taxon>Xanthophyceae</taxon>
        <taxon>Tribonematales</taxon>
        <taxon>Tribonemataceae</taxon>
        <taxon>Tribonema</taxon>
    </lineage>
</organism>
<dbReference type="Proteomes" id="UP000664859">
    <property type="component" value="Unassembled WGS sequence"/>
</dbReference>
<evidence type="ECO:0000259" key="1">
    <source>
        <dbReference type="PROSITE" id="PS00028"/>
    </source>
</evidence>